<evidence type="ECO:0000313" key="2">
    <source>
        <dbReference type="EMBL" id="QKW47934.1"/>
    </source>
</evidence>
<proteinExistence type="predicted"/>
<protein>
    <submittedName>
        <fullName evidence="2">Type I-C CRISPR-associated protein Cas8c/Csd1</fullName>
    </submittedName>
</protein>
<dbReference type="AlphaFoldDB" id="A0A7H8N0D7"/>
<organism evidence="2 3">
    <name type="scientific">Streptomyces microflavus</name>
    <name type="common">Streptomyces lipmanii</name>
    <dbReference type="NCBI Taxonomy" id="1919"/>
    <lineage>
        <taxon>Bacteria</taxon>
        <taxon>Bacillati</taxon>
        <taxon>Actinomycetota</taxon>
        <taxon>Actinomycetes</taxon>
        <taxon>Kitasatosporales</taxon>
        <taxon>Streptomycetaceae</taxon>
        <taxon>Streptomyces</taxon>
    </lineage>
</organism>
<accession>A0A7H8N0D7</accession>
<evidence type="ECO:0000313" key="3">
    <source>
        <dbReference type="Proteomes" id="UP000509345"/>
    </source>
</evidence>
<dbReference type="Pfam" id="PF09709">
    <property type="entry name" value="Cas_Csd1"/>
    <property type="match status" value="1"/>
</dbReference>
<reference evidence="2 3" key="1">
    <citation type="submission" date="2020-06" db="EMBL/GenBank/DDBJ databases">
        <title>Genome mining for natural products.</title>
        <authorList>
            <person name="Zhang B."/>
            <person name="Shi J."/>
            <person name="Ge H."/>
        </authorList>
    </citation>
    <scope>NUCLEOTIDE SEQUENCE [LARGE SCALE GENOMIC DNA]</scope>
    <source>
        <strain evidence="2 3">NA06532</strain>
        <plasmid evidence="2 3">unnamed1</plasmid>
    </source>
</reference>
<dbReference type="InterPro" id="IPR010144">
    <property type="entry name" value="CRISPR-assoc_prot_Csd1-typ"/>
</dbReference>
<dbReference type="EMBL" id="CP054927">
    <property type="protein sequence ID" value="QKW47934.1"/>
    <property type="molecule type" value="Genomic_DNA"/>
</dbReference>
<dbReference type="Proteomes" id="UP000509345">
    <property type="component" value="Plasmid unnamed1"/>
</dbReference>
<sequence length="597" mass="66677">MLLQRLVEYGDRIAGELPAEFYREKQIHWVLDIAADGSGMKLHSRKVSGRQRDQVVSMPVPYVQRSGTKVPPYLLVDTAEFVLGVPKKAKDGQVTEKDRDEALRRHDAYRDFVRRWASSAGEPEAKAAEVFFSAGRAGWELPDEVEAKDTVAVMVGTRWLHELGSVKQLWAEEVRARKGGAAERTGLCLVCGEHRALLATIPEPVKKGAIPTAGGSNEGQLISINAPAQGREAMTQLVNTPVCHQCGGRAMAVLNHLVACERHRRRFRDDGVLLWWTKKPDPDSVLAMFFEDQPEAADIEHLIDSVNKTPSPAAVQRTDADAFYSLSLGLNNARLVVRDWIEVPLAEAKKNLAAWYADHGVWDAWTGRTRYFPLWQMALSCGRWQGERYAPDSAPHGLEAELLHSALHRLGPPARALPLLLQRIHADRRVDAPRLALLRLFLTRSSNPQDRPMPQLDKDSEDPAYLCGRLFAVLESVQEAALPDINTTLRDKYFSAAVAAPGITLRRLFTDSGAHFKRLRRDRPAAHNALEKRLFEIYSKVSDDLPGHLTDVQQGRFIIGYAHQRQDDILQRQAAKERKQAAIPAQQDVPAQEPAAV</sequence>
<keyword evidence="2" id="KW-0614">Plasmid</keyword>
<name>A0A7H8N0D7_STRMI</name>
<dbReference type="RefSeq" id="WP_176145806.1">
    <property type="nucleotide sequence ID" value="NZ_CP054927.1"/>
</dbReference>
<dbReference type="GeneID" id="87636687"/>
<evidence type="ECO:0000256" key="1">
    <source>
        <dbReference type="SAM" id="MobiDB-lite"/>
    </source>
</evidence>
<feature type="region of interest" description="Disordered" evidence="1">
    <location>
        <begin position="573"/>
        <end position="597"/>
    </location>
</feature>
<gene>
    <name evidence="2" type="primary">cas8c</name>
    <name evidence="2" type="ORF">HUT09_36080</name>
</gene>
<geneLocation type="plasmid" evidence="2 3">
    <name>unnamed1</name>
</geneLocation>
<dbReference type="NCBIfam" id="TIGR01863">
    <property type="entry name" value="cas_Csd1"/>
    <property type="match status" value="1"/>
</dbReference>